<keyword evidence="1" id="KW-0472">Membrane</keyword>
<dbReference type="AlphaFoldDB" id="A0A8S2GNY8"/>
<dbReference type="Proteomes" id="UP000682733">
    <property type="component" value="Unassembled WGS sequence"/>
</dbReference>
<evidence type="ECO:0000313" key="3">
    <source>
        <dbReference type="EMBL" id="CAF3544555.1"/>
    </source>
</evidence>
<protein>
    <recommendedName>
        <fullName evidence="5">G-protein coupled receptors family 3 profile domain-containing protein</fullName>
    </recommendedName>
</protein>
<evidence type="ECO:0000313" key="2">
    <source>
        <dbReference type="EMBL" id="CAF0764543.1"/>
    </source>
</evidence>
<feature type="transmembrane region" description="Helical" evidence="1">
    <location>
        <begin position="217"/>
        <end position="239"/>
    </location>
</feature>
<feature type="transmembrane region" description="Helical" evidence="1">
    <location>
        <begin position="90"/>
        <end position="109"/>
    </location>
</feature>
<reference evidence="3" key="1">
    <citation type="submission" date="2021-02" db="EMBL/GenBank/DDBJ databases">
        <authorList>
            <person name="Nowell W R."/>
        </authorList>
    </citation>
    <scope>NUCLEOTIDE SEQUENCE</scope>
</reference>
<gene>
    <name evidence="2" type="ORF">OVA965_LOCUS2738</name>
    <name evidence="3" type="ORF">TMI583_LOCUS2737</name>
</gene>
<dbReference type="EMBL" id="CAJOBA010000605">
    <property type="protein sequence ID" value="CAF3544555.1"/>
    <property type="molecule type" value="Genomic_DNA"/>
</dbReference>
<accession>A0A8S2GNY8</accession>
<dbReference type="Proteomes" id="UP000677228">
    <property type="component" value="Unassembled WGS sequence"/>
</dbReference>
<comment type="caution">
    <text evidence="3">The sequence shown here is derived from an EMBL/GenBank/DDBJ whole genome shotgun (WGS) entry which is preliminary data.</text>
</comment>
<proteinExistence type="predicted"/>
<feature type="transmembrane region" description="Helical" evidence="1">
    <location>
        <begin position="22"/>
        <end position="44"/>
    </location>
</feature>
<feature type="transmembrane region" description="Helical" evidence="1">
    <location>
        <begin position="130"/>
        <end position="153"/>
    </location>
</feature>
<sequence>MSMHCNETQTHSLIFLTQLPTFGVIGLVCIGLILYFSYILSLILHDKHCPSFHLISFFMILSKIGLFSLFITSISFIFHSNSIICSIQTLSIQIVPFVTLIGFNLYFIHKWLSKRLLLSSPSLKIRLTHLSTLITGFLCTIIQTSIILGWFYYTKSVNNYNCQTHFNSSSSLSDDDENQMCNRQYYLCSLLFNFLLLFTFSLQSSIRYQINGERRDFIYLFCGLLSICVTITWVCFYFFHSKTSIYLTENYILAYGQIFLGYCFLIPLLFEQVFYRKHKYSDHNISKQHSTSPNITVPQISESVSISNNRRKIFKCLSLTKEQQRAFMAAYVKRNLTASCENLTTITATTRSSSLSTTSPKIKANINVDSPVISLYDNNELEHDNFNNIQSNNRKIYHHYVSRRSSASRDSIDSCPTFKSTISDQYNQHQTGGKSIATYYLQNESTTNT</sequence>
<feature type="transmembrane region" description="Helical" evidence="1">
    <location>
        <begin position="184"/>
        <end position="205"/>
    </location>
</feature>
<name>A0A8S2GNY8_9BILA</name>
<evidence type="ECO:0008006" key="5">
    <source>
        <dbReference type="Google" id="ProtNLM"/>
    </source>
</evidence>
<evidence type="ECO:0000313" key="4">
    <source>
        <dbReference type="Proteomes" id="UP000682733"/>
    </source>
</evidence>
<evidence type="ECO:0000256" key="1">
    <source>
        <dbReference type="SAM" id="Phobius"/>
    </source>
</evidence>
<feature type="transmembrane region" description="Helical" evidence="1">
    <location>
        <begin position="251"/>
        <end position="270"/>
    </location>
</feature>
<keyword evidence="1" id="KW-1133">Transmembrane helix</keyword>
<organism evidence="3 4">
    <name type="scientific">Didymodactylos carnosus</name>
    <dbReference type="NCBI Taxonomy" id="1234261"/>
    <lineage>
        <taxon>Eukaryota</taxon>
        <taxon>Metazoa</taxon>
        <taxon>Spiralia</taxon>
        <taxon>Gnathifera</taxon>
        <taxon>Rotifera</taxon>
        <taxon>Eurotatoria</taxon>
        <taxon>Bdelloidea</taxon>
        <taxon>Philodinida</taxon>
        <taxon>Philodinidae</taxon>
        <taxon>Didymodactylos</taxon>
    </lineage>
</organism>
<dbReference type="EMBL" id="CAJNOK010000605">
    <property type="protein sequence ID" value="CAF0764543.1"/>
    <property type="molecule type" value="Genomic_DNA"/>
</dbReference>
<keyword evidence="1" id="KW-0812">Transmembrane</keyword>
<feature type="transmembrane region" description="Helical" evidence="1">
    <location>
        <begin position="56"/>
        <end position="78"/>
    </location>
</feature>